<feature type="active site" evidence="4">
    <location>
        <position position="36"/>
    </location>
</feature>
<organism evidence="7 8">
    <name type="scientific">Flaviaesturariibacter aridisoli</name>
    <dbReference type="NCBI Taxonomy" id="2545761"/>
    <lineage>
        <taxon>Bacteria</taxon>
        <taxon>Pseudomonadati</taxon>
        <taxon>Bacteroidota</taxon>
        <taxon>Chitinophagia</taxon>
        <taxon>Chitinophagales</taxon>
        <taxon>Chitinophagaceae</taxon>
        <taxon>Flaviaestuariibacter</taxon>
    </lineage>
</organism>
<dbReference type="EMBL" id="SKFH01000068">
    <property type="protein sequence ID" value="TCZ64180.1"/>
    <property type="molecule type" value="Genomic_DNA"/>
</dbReference>
<accession>A0A4R4DQH9</accession>
<dbReference type="Gene3D" id="3.30.70.100">
    <property type="match status" value="1"/>
</dbReference>
<dbReference type="OrthoDB" id="9808093at2"/>
<dbReference type="InterPro" id="IPR020456">
    <property type="entry name" value="Acylphosphatase"/>
</dbReference>
<comment type="caution">
    <text evidence="7">The sequence shown here is derived from an EMBL/GenBank/DDBJ whole genome shotgun (WGS) entry which is preliminary data.</text>
</comment>
<dbReference type="InterPro" id="IPR017968">
    <property type="entry name" value="Acylphosphatase_CS"/>
</dbReference>
<comment type="catalytic activity">
    <reaction evidence="3 4">
        <text>an acyl phosphate + H2O = a carboxylate + phosphate + H(+)</text>
        <dbReference type="Rhea" id="RHEA:14965"/>
        <dbReference type="ChEBI" id="CHEBI:15377"/>
        <dbReference type="ChEBI" id="CHEBI:15378"/>
        <dbReference type="ChEBI" id="CHEBI:29067"/>
        <dbReference type="ChEBI" id="CHEBI:43474"/>
        <dbReference type="ChEBI" id="CHEBI:59918"/>
        <dbReference type="EC" id="3.6.1.7"/>
    </reaction>
</comment>
<dbReference type="PANTHER" id="PTHR47268:SF4">
    <property type="entry name" value="ACYLPHOSPHATASE"/>
    <property type="match status" value="1"/>
</dbReference>
<dbReference type="PANTHER" id="PTHR47268">
    <property type="entry name" value="ACYLPHOSPHATASE"/>
    <property type="match status" value="1"/>
</dbReference>
<dbReference type="PROSITE" id="PS51160">
    <property type="entry name" value="ACYLPHOSPHATASE_3"/>
    <property type="match status" value="1"/>
</dbReference>
<gene>
    <name evidence="7" type="ORF">E0486_18320</name>
</gene>
<dbReference type="GO" id="GO:0003998">
    <property type="term" value="F:acylphosphatase activity"/>
    <property type="evidence" value="ECO:0007669"/>
    <property type="project" value="UniProtKB-EC"/>
</dbReference>
<feature type="active site" evidence="4">
    <location>
        <position position="18"/>
    </location>
</feature>
<evidence type="ECO:0000256" key="1">
    <source>
        <dbReference type="ARBA" id="ARBA00005614"/>
    </source>
</evidence>
<dbReference type="PRINTS" id="PR00112">
    <property type="entry name" value="ACYLPHPHTASE"/>
</dbReference>
<keyword evidence="8" id="KW-1185">Reference proteome</keyword>
<reference evidence="7 8" key="1">
    <citation type="submission" date="2019-03" db="EMBL/GenBank/DDBJ databases">
        <authorList>
            <person name="Kim M.K.M."/>
        </authorList>
    </citation>
    <scope>NUCLEOTIDE SEQUENCE [LARGE SCALE GENOMIC DNA]</scope>
    <source>
        <strain evidence="7 8">17J68-15</strain>
    </source>
</reference>
<evidence type="ECO:0000256" key="2">
    <source>
        <dbReference type="ARBA" id="ARBA00012150"/>
    </source>
</evidence>
<sequence>MRTVFLRITGKVQGVFYRATAQEMAEELGLRGWVRNCPDGAVEALAAGPAEKIDSFIAWCRRGPEKAVVENVAVSESAEPVTEPGFKVRRQR</sequence>
<dbReference type="AlphaFoldDB" id="A0A4R4DQH9"/>
<dbReference type="Proteomes" id="UP000295164">
    <property type="component" value="Unassembled WGS sequence"/>
</dbReference>
<evidence type="ECO:0000259" key="6">
    <source>
        <dbReference type="PROSITE" id="PS51160"/>
    </source>
</evidence>
<protein>
    <recommendedName>
        <fullName evidence="2 4">acylphosphatase</fullName>
        <ecNumber evidence="2 4">3.6.1.7</ecNumber>
    </recommendedName>
</protein>
<dbReference type="SUPFAM" id="SSF54975">
    <property type="entry name" value="Acylphosphatase/BLUF domain-like"/>
    <property type="match status" value="1"/>
</dbReference>
<evidence type="ECO:0000256" key="4">
    <source>
        <dbReference type="PROSITE-ProRule" id="PRU00520"/>
    </source>
</evidence>
<dbReference type="EC" id="3.6.1.7" evidence="2 4"/>
<evidence type="ECO:0000256" key="5">
    <source>
        <dbReference type="RuleBase" id="RU004168"/>
    </source>
</evidence>
<evidence type="ECO:0000313" key="7">
    <source>
        <dbReference type="EMBL" id="TCZ64180.1"/>
    </source>
</evidence>
<dbReference type="Pfam" id="PF00708">
    <property type="entry name" value="Acylphosphatase"/>
    <property type="match status" value="1"/>
</dbReference>
<comment type="similarity">
    <text evidence="1 5">Belongs to the acylphosphatase family.</text>
</comment>
<dbReference type="PROSITE" id="PS00151">
    <property type="entry name" value="ACYLPHOSPHATASE_2"/>
    <property type="match status" value="1"/>
</dbReference>
<dbReference type="InterPro" id="IPR001792">
    <property type="entry name" value="Acylphosphatase-like_dom"/>
</dbReference>
<evidence type="ECO:0000313" key="8">
    <source>
        <dbReference type="Proteomes" id="UP000295164"/>
    </source>
</evidence>
<dbReference type="RefSeq" id="WP_131854482.1">
    <property type="nucleotide sequence ID" value="NZ_SKFH01000068.1"/>
</dbReference>
<feature type="domain" description="Acylphosphatase-like" evidence="6">
    <location>
        <begin position="3"/>
        <end position="90"/>
    </location>
</feature>
<proteinExistence type="inferred from homology"/>
<name>A0A4R4DQH9_9BACT</name>
<dbReference type="InterPro" id="IPR036046">
    <property type="entry name" value="Acylphosphatase-like_dom_sf"/>
</dbReference>
<keyword evidence="4" id="KW-0378">Hydrolase</keyword>
<evidence type="ECO:0000256" key="3">
    <source>
        <dbReference type="ARBA" id="ARBA00047645"/>
    </source>
</evidence>